<dbReference type="Proteomes" id="UP000324748">
    <property type="component" value="Unassembled WGS sequence"/>
</dbReference>
<accession>A0A5B0R7D7</accession>
<dbReference type="OrthoDB" id="10268350at2759"/>
<dbReference type="EMBL" id="VSWC01000003">
    <property type="protein sequence ID" value="KAA1116641.1"/>
    <property type="molecule type" value="Genomic_DNA"/>
</dbReference>
<keyword evidence="1" id="KW-0732">Signal</keyword>
<comment type="caution">
    <text evidence="3">The sequence shown here is derived from an EMBL/GenBank/DDBJ whole genome shotgun (WGS) entry which is preliminary data.</text>
</comment>
<evidence type="ECO:0000256" key="1">
    <source>
        <dbReference type="SAM" id="SignalP"/>
    </source>
</evidence>
<sequence>MQISTWILFSIINLDTSVINGELPFKCKEMYFEVCTRHATPQDKAQLVRGKDQPSCMAMVAPPSKEKKDFYNCVGEMIAGLSSERANCCYGNKNDREYKGFFHLMEEDMRASDCKAQY</sequence>
<evidence type="ECO:0000313" key="3">
    <source>
        <dbReference type="EMBL" id="KAA1121691.1"/>
    </source>
</evidence>
<name>A0A5B0R7D7_PUCGR</name>
<organism evidence="3 5">
    <name type="scientific">Puccinia graminis f. sp. tritici</name>
    <dbReference type="NCBI Taxonomy" id="56615"/>
    <lineage>
        <taxon>Eukaryota</taxon>
        <taxon>Fungi</taxon>
        <taxon>Dikarya</taxon>
        <taxon>Basidiomycota</taxon>
        <taxon>Pucciniomycotina</taxon>
        <taxon>Pucciniomycetes</taxon>
        <taxon>Pucciniales</taxon>
        <taxon>Pucciniaceae</taxon>
        <taxon>Puccinia</taxon>
    </lineage>
</organism>
<feature type="signal peptide" evidence="1">
    <location>
        <begin position="1"/>
        <end position="21"/>
    </location>
</feature>
<gene>
    <name evidence="2" type="ORF">PGT21_021277</name>
    <name evidence="3" type="ORF">PGTUg99_017698</name>
</gene>
<keyword evidence="4" id="KW-1185">Reference proteome</keyword>
<reference evidence="4 5" key="1">
    <citation type="submission" date="2019-05" db="EMBL/GenBank/DDBJ databases">
        <title>Emergence of the Ug99 lineage of the wheat stem rust pathogen through somatic hybridization.</title>
        <authorList>
            <person name="Li F."/>
            <person name="Upadhyaya N.M."/>
            <person name="Sperschneider J."/>
            <person name="Matny O."/>
            <person name="Nguyen-Phuc H."/>
            <person name="Mago R."/>
            <person name="Raley C."/>
            <person name="Miller M.E."/>
            <person name="Silverstein K.A.T."/>
            <person name="Henningsen E."/>
            <person name="Hirsch C.D."/>
            <person name="Visser B."/>
            <person name="Pretorius Z.A."/>
            <person name="Steffenson B.J."/>
            <person name="Schwessinger B."/>
            <person name="Dodds P.N."/>
            <person name="Figueroa M."/>
        </authorList>
    </citation>
    <scope>NUCLEOTIDE SEQUENCE [LARGE SCALE GENOMIC DNA]</scope>
    <source>
        <strain evidence="2">21-0</strain>
        <strain evidence="3 5">Ug99</strain>
    </source>
</reference>
<dbReference type="Proteomes" id="UP000325313">
    <property type="component" value="Unassembled WGS sequence"/>
</dbReference>
<evidence type="ECO:0000313" key="5">
    <source>
        <dbReference type="Proteomes" id="UP000325313"/>
    </source>
</evidence>
<feature type="chain" id="PRO_5036366552" evidence="1">
    <location>
        <begin position="22"/>
        <end position="118"/>
    </location>
</feature>
<dbReference type="EMBL" id="VDEP01000237">
    <property type="protein sequence ID" value="KAA1121691.1"/>
    <property type="molecule type" value="Genomic_DNA"/>
</dbReference>
<protein>
    <submittedName>
        <fullName evidence="3">Uncharacterized protein</fullName>
    </submittedName>
</protein>
<evidence type="ECO:0000313" key="4">
    <source>
        <dbReference type="Proteomes" id="UP000324748"/>
    </source>
</evidence>
<proteinExistence type="predicted"/>
<evidence type="ECO:0000313" key="2">
    <source>
        <dbReference type="EMBL" id="KAA1116641.1"/>
    </source>
</evidence>
<dbReference type="AlphaFoldDB" id="A0A5B0R7D7"/>